<dbReference type="EMBL" id="DWVY01000025">
    <property type="protein sequence ID" value="HJC74364.1"/>
    <property type="molecule type" value="Genomic_DNA"/>
</dbReference>
<evidence type="ECO:0000313" key="2">
    <source>
        <dbReference type="Proteomes" id="UP000823902"/>
    </source>
</evidence>
<organism evidence="1 2">
    <name type="scientific">Candidatus Mediterraneibacter faecavium</name>
    <dbReference type="NCBI Taxonomy" id="2838668"/>
    <lineage>
        <taxon>Bacteria</taxon>
        <taxon>Bacillati</taxon>
        <taxon>Bacillota</taxon>
        <taxon>Clostridia</taxon>
        <taxon>Lachnospirales</taxon>
        <taxon>Lachnospiraceae</taxon>
        <taxon>Mediterraneibacter</taxon>
    </lineage>
</organism>
<dbReference type="AlphaFoldDB" id="A0A9D2TLF0"/>
<proteinExistence type="predicted"/>
<evidence type="ECO:0000313" key="1">
    <source>
        <dbReference type="EMBL" id="HJC74364.1"/>
    </source>
</evidence>
<protein>
    <submittedName>
        <fullName evidence="1">Uncharacterized protein</fullName>
    </submittedName>
</protein>
<sequence length="68" mass="7717">MARTVAIGHQDYETVQNALDQIREKDYAREMIENGVPEERIRAYGFAFRGKEVLIEESETGAGNAENK</sequence>
<accession>A0A9D2TLF0</accession>
<reference evidence="1" key="2">
    <citation type="submission" date="2021-04" db="EMBL/GenBank/DDBJ databases">
        <authorList>
            <person name="Gilroy R."/>
        </authorList>
    </citation>
    <scope>NUCLEOTIDE SEQUENCE</scope>
    <source>
        <strain evidence="1">CHK196-7946</strain>
    </source>
</reference>
<dbReference type="Proteomes" id="UP000823902">
    <property type="component" value="Unassembled WGS sequence"/>
</dbReference>
<reference evidence="1" key="1">
    <citation type="journal article" date="2021" name="PeerJ">
        <title>Extensive microbial diversity within the chicken gut microbiome revealed by metagenomics and culture.</title>
        <authorList>
            <person name="Gilroy R."/>
            <person name="Ravi A."/>
            <person name="Getino M."/>
            <person name="Pursley I."/>
            <person name="Horton D.L."/>
            <person name="Alikhan N.F."/>
            <person name="Baker D."/>
            <person name="Gharbi K."/>
            <person name="Hall N."/>
            <person name="Watson M."/>
            <person name="Adriaenssens E.M."/>
            <person name="Foster-Nyarko E."/>
            <person name="Jarju S."/>
            <person name="Secka A."/>
            <person name="Antonio M."/>
            <person name="Oren A."/>
            <person name="Chaudhuri R.R."/>
            <person name="La Ragione R."/>
            <person name="Hildebrand F."/>
            <person name="Pallen M.J."/>
        </authorList>
    </citation>
    <scope>NUCLEOTIDE SEQUENCE</scope>
    <source>
        <strain evidence="1">CHK196-7946</strain>
    </source>
</reference>
<comment type="caution">
    <text evidence="1">The sequence shown here is derived from an EMBL/GenBank/DDBJ whole genome shotgun (WGS) entry which is preliminary data.</text>
</comment>
<gene>
    <name evidence="1" type="ORF">H9697_05395</name>
</gene>
<name>A0A9D2TLF0_9FIRM</name>